<dbReference type="InterPro" id="IPR044730">
    <property type="entry name" value="RNase_H-like_dom_plant"/>
</dbReference>
<comment type="caution">
    <text evidence="3">The sequence shown here is derived from an EMBL/GenBank/DDBJ whole genome shotgun (WGS) entry which is preliminary data.</text>
</comment>
<dbReference type="SUPFAM" id="SSF51735">
    <property type="entry name" value="NAD(P)-binding Rossmann-fold domains"/>
    <property type="match status" value="1"/>
</dbReference>
<dbReference type="AlphaFoldDB" id="A0A8J6CUM1"/>
<dbReference type="InterPro" id="IPR002156">
    <property type="entry name" value="RNaseH_domain"/>
</dbReference>
<dbReference type="PANTHER" id="PTHR42820:SF21">
    <property type="entry name" value="SHORT-CHAIN DEHYDROGENASE REDUCTASE 3B-LIKE"/>
    <property type="match status" value="1"/>
</dbReference>
<dbReference type="InterPro" id="IPR036397">
    <property type="entry name" value="RNaseH_sf"/>
</dbReference>
<evidence type="ECO:0000259" key="2">
    <source>
        <dbReference type="Pfam" id="PF13456"/>
    </source>
</evidence>
<evidence type="ECO:0000313" key="4">
    <source>
        <dbReference type="Proteomes" id="UP000701853"/>
    </source>
</evidence>
<comment type="similarity">
    <text evidence="1">Belongs to the short-chain dehydrogenases/reductases (SDR) family.</text>
</comment>
<sequence>MSNNKLEGKVAIITGGASGIGKATACLFAEHGARVVIADIQDELGQQVAASIGSQKCSYIHCDVTDEEQVKGMVEWTVQNHGQLDIMFSNAGIIRSNKGTTSNSNQNILHLDLAPFDHLFAVNARGMAACVKHAARSMVEKRVRGSIICTASICASCGGEHDVDYFMSKHAVLGLVRSASKQLGMHGIRVNSVSPYVVATPLICNLTGMKAEEAEKFYEGRTLLKGVVVKEKHVADAVLFLASEDSEVVSGHDMPNRGFLLIQNELGKGLEKVVRVFSVGMTPRIFCMFSVIAERLRKFGGSLFPQRSFPVAWGLWKNRNLFIFQNINWTAYEIIKTSLSWAQHFEPFLFEAKSTVTNSGICHHLVNNWVHLFSDGAVTKDSRNASAGGVVRDRSDNWILGFTHYLGRCSPLEVELWGILDGNLILLSKGYKKVSIQTDNLEVVKALPMEVTMDLGITVLRRVKCLLRSKGQWEIKYVTMECNLIANQLAKISLSWKSPLQVFEVPPDLVITTIQQGKAFRIS</sequence>
<dbReference type="InterPro" id="IPR036291">
    <property type="entry name" value="NAD(P)-bd_dom_sf"/>
</dbReference>
<protein>
    <recommendedName>
        <fullName evidence="2">RNase H type-1 domain-containing protein</fullName>
    </recommendedName>
</protein>
<dbReference type="InterPro" id="IPR002347">
    <property type="entry name" value="SDR_fam"/>
</dbReference>
<evidence type="ECO:0000256" key="1">
    <source>
        <dbReference type="ARBA" id="ARBA00006484"/>
    </source>
</evidence>
<dbReference type="OrthoDB" id="294295at2759"/>
<dbReference type="PRINTS" id="PR00080">
    <property type="entry name" value="SDRFAMILY"/>
</dbReference>
<accession>A0A8J6CUM1</accession>
<dbReference type="InterPro" id="IPR012337">
    <property type="entry name" value="RNaseH-like_sf"/>
</dbReference>
<keyword evidence="4" id="KW-1185">Reference proteome</keyword>
<reference evidence="3 4" key="1">
    <citation type="journal article" date="2021" name="bioRxiv">
        <title>The Gossypium anomalum genome as a resource for cotton improvement and evolutionary analysis of hybrid incompatibility.</title>
        <authorList>
            <person name="Grover C.E."/>
            <person name="Yuan D."/>
            <person name="Arick M.A."/>
            <person name="Miller E.R."/>
            <person name="Hu G."/>
            <person name="Peterson D.G."/>
            <person name="Wendel J.F."/>
            <person name="Udall J.A."/>
        </authorList>
    </citation>
    <scope>NUCLEOTIDE SEQUENCE [LARGE SCALE GENOMIC DNA]</scope>
    <source>
        <strain evidence="3">JFW-Udall</strain>
        <tissue evidence="3">Leaf</tissue>
    </source>
</reference>
<dbReference type="FunFam" id="3.40.50.720:FF:000084">
    <property type="entry name" value="Short-chain dehydrogenase reductase"/>
    <property type="match status" value="1"/>
</dbReference>
<evidence type="ECO:0000313" key="3">
    <source>
        <dbReference type="EMBL" id="KAG8482975.1"/>
    </source>
</evidence>
<dbReference type="PANTHER" id="PTHR42820">
    <property type="entry name" value="SHORT-CHAIN DEHYDROGENASE REDUCTASE"/>
    <property type="match status" value="1"/>
</dbReference>
<proteinExistence type="inferred from homology"/>
<dbReference type="Gene3D" id="3.30.420.10">
    <property type="entry name" value="Ribonuclease H-like superfamily/Ribonuclease H"/>
    <property type="match status" value="1"/>
</dbReference>
<gene>
    <name evidence="3" type="ORF">CXB51_021989</name>
</gene>
<dbReference type="Gene3D" id="3.40.50.720">
    <property type="entry name" value="NAD(P)-binding Rossmann-like Domain"/>
    <property type="match status" value="1"/>
</dbReference>
<dbReference type="EMBL" id="JAHUZN010000009">
    <property type="protein sequence ID" value="KAG8482975.1"/>
    <property type="molecule type" value="Genomic_DNA"/>
</dbReference>
<dbReference type="PRINTS" id="PR00081">
    <property type="entry name" value="GDHRDH"/>
</dbReference>
<organism evidence="3 4">
    <name type="scientific">Gossypium anomalum</name>
    <dbReference type="NCBI Taxonomy" id="47600"/>
    <lineage>
        <taxon>Eukaryota</taxon>
        <taxon>Viridiplantae</taxon>
        <taxon>Streptophyta</taxon>
        <taxon>Embryophyta</taxon>
        <taxon>Tracheophyta</taxon>
        <taxon>Spermatophyta</taxon>
        <taxon>Magnoliopsida</taxon>
        <taxon>eudicotyledons</taxon>
        <taxon>Gunneridae</taxon>
        <taxon>Pentapetalae</taxon>
        <taxon>rosids</taxon>
        <taxon>malvids</taxon>
        <taxon>Malvales</taxon>
        <taxon>Malvaceae</taxon>
        <taxon>Malvoideae</taxon>
        <taxon>Gossypium</taxon>
    </lineage>
</organism>
<name>A0A8J6CUM1_9ROSI</name>
<dbReference type="GO" id="GO:0004523">
    <property type="term" value="F:RNA-DNA hybrid ribonuclease activity"/>
    <property type="evidence" value="ECO:0007669"/>
    <property type="project" value="InterPro"/>
</dbReference>
<dbReference type="SUPFAM" id="SSF53098">
    <property type="entry name" value="Ribonuclease H-like"/>
    <property type="match status" value="1"/>
</dbReference>
<dbReference type="Proteomes" id="UP000701853">
    <property type="component" value="Chromosome 9"/>
</dbReference>
<dbReference type="GO" id="GO:0003676">
    <property type="term" value="F:nucleic acid binding"/>
    <property type="evidence" value="ECO:0007669"/>
    <property type="project" value="InterPro"/>
</dbReference>
<feature type="domain" description="RNase H type-1" evidence="2">
    <location>
        <begin position="374"/>
        <end position="491"/>
    </location>
</feature>
<dbReference type="Pfam" id="PF13561">
    <property type="entry name" value="adh_short_C2"/>
    <property type="match status" value="1"/>
</dbReference>
<dbReference type="CDD" id="cd06222">
    <property type="entry name" value="RNase_H_like"/>
    <property type="match status" value="1"/>
</dbReference>
<dbReference type="Pfam" id="PF13456">
    <property type="entry name" value="RVT_3"/>
    <property type="match status" value="1"/>
</dbReference>